<name>A0ABN0MS34_9CHLA</name>
<dbReference type="EMBL" id="ATND01000002">
    <property type="protein sequence ID" value="EPP38250.1"/>
    <property type="molecule type" value="Genomic_DNA"/>
</dbReference>
<accession>A0ABN0MS34</accession>
<organism evidence="1 2">
    <name type="scientific">Chlamydia avium</name>
    <dbReference type="NCBI Taxonomy" id="1457141"/>
    <lineage>
        <taxon>Bacteria</taxon>
        <taxon>Pseudomonadati</taxon>
        <taxon>Chlamydiota</taxon>
        <taxon>Chlamydiia</taxon>
        <taxon>Chlamydiales</taxon>
        <taxon>Chlamydiaceae</taxon>
        <taxon>Chlamydia/Chlamydophila group</taxon>
        <taxon>Chlamydia</taxon>
    </lineage>
</organism>
<evidence type="ECO:0000313" key="2">
    <source>
        <dbReference type="Proteomes" id="UP000014821"/>
    </source>
</evidence>
<evidence type="ECO:0000313" key="1">
    <source>
        <dbReference type="EMBL" id="EPP38250.1"/>
    </source>
</evidence>
<dbReference type="RefSeq" id="WP_020356363.1">
    <property type="nucleotide sequence ID" value="NZ_KE360587.1"/>
</dbReference>
<proteinExistence type="predicted"/>
<sequence>MNHNSLLVFSCPCCCKGEVAFSLVSLEKVLVCSCCSSTYAFDAAMRNAIHQFAALCMRIHDASPLLGSAAVSVSVQGTSIEIPFQLLFSRFPVVFNLTIDGKKINIHFIFDALKNEILHQENKVLLQK</sequence>
<reference evidence="1" key="1">
    <citation type="submission" date="2013-04" db="EMBL/GenBank/DDBJ databases">
        <title>Genome sequence of Chlamydia psittaci 10_881_SC42.</title>
        <authorList>
            <person name="Huot-Creasy H."/>
            <person name="McCracken C.L."/>
            <person name="Humphries M."/>
            <person name="Sachse K."/>
            <person name="Laroucau K."/>
            <person name="Bavoil P."/>
            <person name="Myers G.S."/>
        </authorList>
    </citation>
    <scope>NUCLEOTIDE SEQUENCE [LARGE SCALE GENOMIC DNA]</scope>
    <source>
        <strain evidence="1">10_881_SC42</strain>
    </source>
</reference>
<keyword evidence="2" id="KW-1185">Reference proteome</keyword>
<dbReference type="Proteomes" id="UP000014821">
    <property type="component" value="Unassembled WGS sequence"/>
</dbReference>
<comment type="caution">
    <text evidence="1">The sequence shown here is derived from an EMBL/GenBank/DDBJ whole genome shotgun (WGS) entry which is preliminary data.</text>
</comment>
<gene>
    <name evidence="1" type="ORF">CP10881SC42_0874</name>
</gene>
<protein>
    <submittedName>
        <fullName evidence="1">Ferredoxin</fullName>
    </submittedName>
</protein>